<gene>
    <name evidence="1" type="ORF">BFJ63_vAg6854</name>
</gene>
<evidence type="ECO:0000313" key="1">
    <source>
        <dbReference type="EMBL" id="RYC90366.1"/>
    </source>
</evidence>
<proteinExistence type="predicted"/>
<protein>
    <submittedName>
        <fullName evidence="1">Uncharacterized protein</fullName>
    </submittedName>
</protein>
<evidence type="ECO:0000313" key="2">
    <source>
        <dbReference type="Proteomes" id="UP000290540"/>
    </source>
</evidence>
<accession>A0A4Q2VU94</accession>
<organism evidence="1 2">
    <name type="scientific">Fusarium oxysporum f. sp. narcissi</name>
    <dbReference type="NCBI Taxonomy" id="451672"/>
    <lineage>
        <taxon>Eukaryota</taxon>
        <taxon>Fungi</taxon>
        <taxon>Dikarya</taxon>
        <taxon>Ascomycota</taxon>
        <taxon>Pezizomycotina</taxon>
        <taxon>Sordariomycetes</taxon>
        <taxon>Hypocreomycetidae</taxon>
        <taxon>Hypocreales</taxon>
        <taxon>Nectriaceae</taxon>
        <taxon>Fusarium</taxon>
        <taxon>Fusarium oxysporum species complex</taxon>
    </lineage>
</organism>
<dbReference type="Proteomes" id="UP000290540">
    <property type="component" value="Unassembled WGS sequence"/>
</dbReference>
<reference evidence="1 2" key="1">
    <citation type="submission" date="2016-12" db="EMBL/GenBank/DDBJ databases">
        <title>Draft genome sequence of Fusarium oxysporum causing rot on Narcissus.</title>
        <authorList>
            <person name="Armitage A.D."/>
            <person name="Taylor A."/>
            <person name="Clarkson J.P."/>
            <person name="Harrison R.J."/>
            <person name="Jackson A.C."/>
        </authorList>
    </citation>
    <scope>NUCLEOTIDE SEQUENCE [LARGE SCALE GENOMIC DNA]</scope>
    <source>
        <strain evidence="1 2">N139</strain>
    </source>
</reference>
<sequence>MDGSTMMGIYMADTWKRKPQRQRSLSQMSHCTAVIYRSQEDHVHPYGSDILFHPTLAAESRNHAIMQSSGSVSDIEPWLAELVK</sequence>
<dbReference type="AlphaFoldDB" id="A0A4Q2VU94"/>
<comment type="caution">
    <text evidence="1">The sequence shown here is derived from an EMBL/GenBank/DDBJ whole genome shotgun (WGS) entry which is preliminary data.</text>
</comment>
<dbReference type="EMBL" id="MQTW01000041">
    <property type="protein sequence ID" value="RYC90366.1"/>
    <property type="molecule type" value="Genomic_DNA"/>
</dbReference>
<name>A0A4Q2VU94_FUSOX</name>